<protein>
    <submittedName>
        <fullName evidence="1">Uncharacterized protein</fullName>
    </submittedName>
</protein>
<evidence type="ECO:0000313" key="2">
    <source>
        <dbReference type="Proteomes" id="UP000827986"/>
    </source>
</evidence>
<feature type="non-terminal residue" evidence="1">
    <location>
        <position position="1"/>
    </location>
</feature>
<evidence type="ECO:0000313" key="1">
    <source>
        <dbReference type="EMBL" id="KAH1175469.1"/>
    </source>
</evidence>
<reference evidence="1" key="1">
    <citation type="submission" date="2021-09" db="EMBL/GenBank/DDBJ databases">
        <title>The genome of Mauremys mutica provides insights into the evolution of semi-aquatic lifestyle.</title>
        <authorList>
            <person name="Gong S."/>
            <person name="Gao Y."/>
        </authorList>
    </citation>
    <scope>NUCLEOTIDE SEQUENCE</scope>
    <source>
        <strain evidence="1">MM-2020</strain>
        <tissue evidence="1">Muscle</tissue>
    </source>
</reference>
<feature type="non-terminal residue" evidence="1">
    <location>
        <position position="83"/>
    </location>
</feature>
<dbReference type="EMBL" id="JAHDVG010000477">
    <property type="protein sequence ID" value="KAH1175469.1"/>
    <property type="molecule type" value="Genomic_DNA"/>
</dbReference>
<dbReference type="Proteomes" id="UP000827986">
    <property type="component" value="Unassembled WGS sequence"/>
</dbReference>
<sequence>IALMEKKKELLIIDSLCDEIRYERTCLRNWRGGKKGKQSSFMQSANVPYSSFHNAIFIFKKAWRTTAYTATVSTVKEKMRIAQ</sequence>
<accession>A0A9D4AZG4</accession>
<comment type="caution">
    <text evidence="1">The sequence shown here is derived from an EMBL/GenBank/DDBJ whole genome shotgun (WGS) entry which is preliminary data.</text>
</comment>
<name>A0A9D4AZG4_9SAUR</name>
<keyword evidence="2" id="KW-1185">Reference proteome</keyword>
<dbReference type="AlphaFoldDB" id="A0A9D4AZG4"/>
<gene>
    <name evidence="1" type="ORF">KIL84_008343</name>
</gene>
<proteinExistence type="predicted"/>
<organism evidence="1 2">
    <name type="scientific">Mauremys mutica</name>
    <name type="common">yellowpond turtle</name>
    <dbReference type="NCBI Taxonomy" id="74926"/>
    <lineage>
        <taxon>Eukaryota</taxon>
        <taxon>Metazoa</taxon>
        <taxon>Chordata</taxon>
        <taxon>Craniata</taxon>
        <taxon>Vertebrata</taxon>
        <taxon>Euteleostomi</taxon>
        <taxon>Archelosauria</taxon>
        <taxon>Testudinata</taxon>
        <taxon>Testudines</taxon>
        <taxon>Cryptodira</taxon>
        <taxon>Durocryptodira</taxon>
        <taxon>Testudinoidea</taxon>
        <taxon>Geoemydidae</taxon>
        <taxon>Geoemydinae</taxon>
        <taxon>Mauremys</taxon>
    </lineage>
</organism>